<keyword evidence="3" id="KW-1185">Reference proteome</keyword>
<gene>
    <name evidence="2" type="ORF">RRG08_049635</name>
</gene>
<name>A0AAE1E761_9GAST</name>
<protein>
    <submittedName>
        <fullName evidence="2">Uncharacterized protein</fullName>
    </submittedName>
</protein>
<reference evidence="2" key="1">
    <citation type="journal article" date="2023" name="G3 (Bethesda)">
        <title>A reference genome for the long-term kleptoplast-retaining sea slug Elysia crispata morphotype clarki.</title>
        <authorList>
            <person name="Eastman K.E."/>
            <person name="Pendleton A.L."/>
            <person name="Shaikh M.A."/>
            <person name="Suttiyut T."/>
            <person name="Ogas R."/>
            <person name="Tomko P."/>
            <person name="Gavelis G."/>
            <person name="Widhalm J.R."/>
            <person name="Wisecaver J.H."/>
        </authorList>
    </citation>
    <scope>NUCLEOTIDE SEQUENCE</scope>
    <source>
        <strain evidence="2">ECLA1</strain>
    </source>
</reference>
<evidence type="ECO:0000256" key="1">
    <source>
        <dbReference type="SAM" id="MobiDB-lite"/>
    </source>
</evidence>
<dbReference type="Proteomes" id="UP001283361">
    <property type="component" value="Unassembled WGS sequence"/>
</dbReference>
<accession>A0AAE1E761</accession>
<comment type="caution">
    <text evidence="2">The sequence shown here is derived from an EMBL/GenBank/DDBJ whole genome shotgun (WGS) entry which is preliminary data.</text>
</comment>
<sequence length="151" mass="17171">MNSKHDQISRVSLEPIQESPQPGDLADPSTFRLPMKECRGQTAGAPDSSLPEVFMARSNLYSDDKIYYRPELRIVTRFRQTLTATRFPTDSPFTGACRVELPNESRTLLNTHRAHFPRVSHNEGPYGYIETFKSRSAMTDEGRYQSGNPFV</sequence>
<dbReference type="EMBL" id="JAWDGP010000882">
    <property type="protein sequence ID" value="KAK3796442.1"/>
    <property type="molecule type" value="Genomic_DNA"/>
</dbReference>
<organism evidence="2 3">
    <name type="scientific">Elysia crispata</name>
    <name type="common">lettuce slug</name>
    <dbReference type="NCBI Taxonomy" id="231223"/>
    <lineage>
        <taxon>Eukaryota</taxon>
        <taxon>Metazoa</taxon>
        <taxon>Spiralia</taxon>
        <taxon>Lophotrochozoa</taxon>
        <taxon>Mollusca</taxon>
        <taxon>Gastropoda</taxon>
        <taxon>Heterobranchia</taxon>
        <taxon>Euthyneura</taxon>
        <taxon>Panpulmonata</taxon>
        <taxon>Sacoglossa</taxon>
        <taxon>Placobranchoidea</taxon>
        <taxon>Plakobranchidae</taxon>
        <taxon>Elysia</taxon>
    </lineage>
</organism>
<proteinExistence type="predicted"/>
<dbReference type="AlphaFoldDB" id="A0AAE1E761"/>
<evidence type="ECO:0000313" key="3">
    <source>
        <dbReference type="Proteomes" id="UP001283361"/>
    </source>
</evidence>
<evidence type="ECO:0000313" key="2">
    <source>
        <dbReference type="EMBL" id="KAK3796442.1"/>
    </source>
</evidence>
<feature type="region of interest" description="Disordered" evidence="1">
    <location>
        <begin position="1"/>
        <end position="30"/>
    </location>
</feature>